<dbReference type="PROSITE" id="PS00086">
    <property type="entry name" value="CYTOCHROME_P450"/>
    <property type="match status" value="1"/>
</dbReference>
<sequence>MFRVPSQHVSSQLVMYLLTFFLLVFTSAFLYVYWFFKKSHKYFDQHGIPYLKPHWFFGNMKDVVLMRKNIMEGFQEIYKKFEPHDFAGYYMLHKPTIMIRDPELIKQVLVKDFTYFHDRGMTISKEVEPLADHLATLSGDEWKNLRIKLTSAFSSGKMKMMFPLVKKCAEDIKPTLTKFYQDAEAFDAKDLLARFTTDVIGSCAFGIDTHSLQDPDSEFRAMGKVIFQPRLRANIRLFFPNIPVFMIKLLGLELFPPQINDYFTNIVKDMVKQREENNITRGDFLDLLIAMKNHKKIERLKEQDDGDLEKFMSQIGDKYVKNDVEMTIEVMAAHCFLFFVGGFEGASNTIMFLLYELAENPEIQNKLRNEILTALDDNNDEFTYEMMRKLPYLEMVISETLRKYPLAPILLRKCSENYKIPNSEIIIEKGLSIMIPTLGLNYDTKYFEKPNEFYPEHFSAERKLERHHFAYLPFGEGPRVCIAERFARMQVIVGVIYLLKDFHFDLSPKTKKPLKLIPSTGGLKVEGGIWLKCRPI</sequence>
<proteinExistence type="evidence at transcript level"/>
<evidence type="ECO:0000256" key="15">
    <source>
        <dbReference type="SAM" id="Phobius"/>
    </source>
</evidence>
<protein>
    <submittedName>
        <fullName evidence="16">Cytochrome P450 6PZ25</fullName>
    </submittedName>
</protein>
<evidence type="ECO:0000256" key="3">
    <source>
        <dbReference type="ARBA" id="ARBA00004406"/>
    </source>
</evidence>
<dbReference type="FunFam" id="1.10.630.10:FF:000042">
    <property type="entry name" value="Cytochrome P450"/>
    <property type="match status" value="1"/>
</dbReference>
<keyword evidence="12 15" id="KW-0472">Membrane</keyword>
<organism evidence="16">
    <name type="scientific">Maconellicoccus hirsutus</name>
    <name type="common">Pink hibiscus mealybug</name>
    <dbReference type="NCBI Taxonomy" id="177089"/>
    <lineage>
        <taxon>Eukaryota</taxon>
        <taxon>Metazoa</taxon>
        <taxon>Ecdysozoa</taxon>
        <taxon>Arthropoda</taxon>
        <taxon>Hexapoda</taxon>
        <taxon>Insecta</taxon>
        <taxon>Pterygota</taxon>
        <taxon>Neoptera</taxon>
        <taxon>Paraneoptera</taxon>
        <taxon>Hemiptera</taxon>
        <taxon>Sternorrhyncha</taxon>
        <taxon>Coccoidea</taxon>
        <taxon>Pseudococcidae</taxon>
        <taxon>Maconellicoccus</taxon>
    </lineage>
</organism>
<dbReference type="GO" id="GO:0020037">
    <property type="term" value="F:heme binding"/>
    <property type="evidence" value="ECO:0007669"/>
    <property type="project" value="InterPro"/>
</dbReference>
<evidence type="ECO:0000256" key="8">
    <source>
        <dbReference type="ARBA" id="ARBA00022848"/>
    </source>
</evidence>
<keyword evidence="6 13" id="KW-0479">Metal-binding</keyword>
<name>A0AAT9UUS4_MACHI</name>
<keyword evidence="11 14" id="KW-0503">Monooxygenase</keyword>
<dbReference type="GO" id="GO:0004497">
    <property type="term" value="F:monooxygenase activity"/>
    <property type="evidence" value="ECO:0007669"/>
    <property type="project" value="UniProtKB-KW"/>
</dbReference>
<keyword evidence="15" id="KW-0812">Transmembrane</keyword>
<dbReference type="InterPro" id="IPR002401">
    <property type="entry name" value="Cyt_P450_E_grp-I"/>
</dbReference>
<comment type="cofactor">
    <cofactor evidence="1 13">
        <name>heme</name>
        <dbReference type="ChEBI" id="CHEBI:30413"/>
    </cofactor>
</comment>
<evidence type="ECO:0000256" key="2">
    <source>
        <dbReference type="ARBA" id="ARBA00004174"/>
    </source>
</evidence>
<comment type="similarity">
    <text evidence="4 14">Belongs to the cytochrome P450 family.</text>
</comment>
<dbReference type="InterPro" id="IPR017972">
    <property type="entry name" value="Cyt_P450_CS"/>
</dbReference>
<evidence type="ECO:0000256" key="7">
    <source>
        <dbReference type="ARBA" id="ARBA00022824"/>
    </source>
</evidence>
<keyword evidence="10 13" id="KW-0408">Iron</keyword>
<dbReference type="InterPro" id="IPR036396">
    <property type="entry name" value="Cyt_P450_sf"/>
</dbReference>
<dbReference type="CDD" id="cd11056">
    <property type="entry name" value="CYP6-like"/>
    <property type="match status" value="1"/>
</dbReference>
<dbReference type="InterPro" id="IPR050476">
    <property type="entry name" value="Insect_CytP450_Detox"/>
</dbReference>
<reference evidence="16" key="1">
    <citation type="submission" date="2023-06" db="EMBL/GenBank/DDBJ databases">
        <title>Identification of Cytochrome P450s in Maconellicoccus hirsutus.</title>
        <authorList>
            <person name="Selvamani S.B."/>
            <person name="Negi N."/>
            <person name="Nagarjuna Reddy K.V."/>
            <person name="Ramasamy G.G."/>
        </authorList>
    </citation>
    <scope>NUCLEOTIDE SEQUENCE</scope>
</reference>
<keyword evidence="8" id="KW-0492">Microsome</keyword>
<dbReference type="GO" id="GO:0016705">
    <property type="term" value="F:oxidoreductase activity, acting on paired donors, with incorporation or reduction of molecular oxygen"/>
    <property type="evidence" value="ECO:0007669"/>
    <property type="project" value="InterPro"/>
</dbReference>
<dbReference type="PANTHER" id="PTHR24292:SF54">
    <property type="entry name" value="CYP9F3-RELATED"/>
    <property type="match status" value="1"/>
</dbReference>
<feature type="transmembrane region" description="Helical" evidence="15">
    <location>
        <begin position="13"/>
        <end position="36"/>
    </location>
</feature>
<dbReference type="Pfam" id="PF00067">
    <property type="entry name" value="p450"/>
    <property type="match status" value="1"/>
</dbReference>
<accession>A0AAT9UUS4</accession>
<dbReference type="AlphaFoldDB" id="A0AAT9UUS4"/>
<comment type="subcellular location">
    <subcellularLocation>
        <location evidence="3">Endoplasmic reticulum membrane</location>
        <topology evidence="3">Peripheral membrane protein</topology>
    </subcellularLocation>
    <subcellularLocation>
        <location evidence="2">Microsome membrane</location>
        <topology evidence="2">Peripheral membrane protein</topology>
    </subcellularLocation>
</comment>
<feature type="binding site" description="axial binding residue" evidence="13">
    <location>
        <position position="481"/>
    </location>
    <ligand>
        <name>heme</name>
        <dbReference type="ChEBI" id="CHEBI:30413"/>
    </ligand>
    <ligandPart>
        <name>Fe</name>
        <dbReference type="ChEBI" id="CHEBI:18248"/>
    </ligandPart>
</feature>
<dbReference type="Gene3D" id="1.10.630.10">
    <property type="entry name" value="Cytochrome P450"/>
    <property type="match status" value="1"/>
</dbReference>
<keyword evidence="15" id="KW-1133">Transmembrane helix</keyword>
<dbReference type="GO" id="GO:0005506">
    <property type="term" value="F:iron ion binding"/>
    <property type="evidence" value="ECO:0007669"/>
    <property type="project" value="InterPro"/>
</dbReference>
<evidence type="ECO:0000256" key="10">
    <source>
        <dbReference type="ARBA" id="ARBA00023004"/>
    </source>
</evidence>
<dbReference type="PRINTS" id="PR00463">
    <property type="entry name" value="EP450I"/>
</dbReference>
<keyword evidence="5 13" id="KW-0349">Heme</keyword>
<evidence type="ECO:0000256" key="11">
    <source>
        <dbReference type="ARBA" id="ARBA00023033"/>
    </source>
</evidence>
<keyword evidence="7" id="KW-0256">Endoplasmic reticulum</keyword>
<evidence type="ECO:0000256" key="14">
    <source>
        <dbReference type="RuleBase" id="RU000461"/>
    </source>
</evidence>
<dbReference type="PANTHER" id="PTHR24292">
    <property type="entry name" value="CYTOCHROME P450"/>
    <property type="match status" value="1"/>
</dbReference>
<evidence type="ECO:0000256" key="1">
    <source>
        <dbReference type="ARBA" id="ARBA00001971"/>
    </source>
</evidence>
<dbReference type="GO" id="GO:0005789">
    <property type="term" value="C:endoplasmic reticulum membrane"/>
    <property type="evidence" value="ECO:0007669"/>
    <property type="project" value="UniProtKB-SubCell"/>
</dbReference>
<evidence type="ECO:0000256" key="6">
    <source>
        <dbReference type="ARBA" id="ARBA00022723"/>
    </source>
</evidence>
<dbReference type="PRINTS" id="PR00385">
    <property type="entry name" value="P450"/>
</dbReference>
<dbReference type="InterPro" id="IPR001128">
    <property type="entry name" value="Cyt_P450"/>
</dbReference>
<evidence type="ECO:0000313" key="16">
    <source>
        <dbReference type="EMBL" id="WIM41632.1"/>
    </source>
</evidence>
<evidence type="ECO:0000256" key="12">
    <source>
        <dbReference type="ARBA" id="ARBA00023136"/>
    </source>
</evidence>
<dbReference type="SUPFAM" id="SSF48264">
    <property type="entry name" value="Cytochrome P450"/>
    <property type="match status" value="1"/>
</dbReference>
<evidence type="ECO:0000256" key="9">
    <source>
        <dbReference type="ARBA" id="ARBA00023002"/>
    </source>
</evidence>
<keyword evidence="9 14" id="KW-0560">Oxidoreductase</keyword>
<evidence type="ECO:0000256" key="13">
    <source>
        <dbReference type="PIRSR" id="PIRSR602401-1"/>
    </source>
</evidence>
<dbReference type="EMBL" id="OR117192">
    <property type="protein sequence ID" value="WIM41632.1"/>
    <property type="molecule type" value="mRNA"/>
</dbReference>
<evidence type="ECO:0000256" key="4">
    <source>
        <dbReference type="ARBA" id="ARBA00010617"/>
    </source>
</evidence>
<evidence type="ECO:0000256" key="5">
    <source>
        <dbReference type="ARBA" id="ARBA00022617"/>
    </source>
</evidence>